<name>A0ABS1DIY4_9PROT</name>
<evidence type="ECO:0000256" key="6">
    <source>
        <dbReference type="SAM" id="MobiDB-lite"/>
    </source>
</evidence>
<feature type="domain" description="FlgD/Vpr Ig-like" evidence="7">
    <location>
        <begin position="104"/>
        <end position="179"/>
    </location>
</feature>
<keyword evidence="3 5" id="KW-1005">Bacterial flagellum biogenesis</keyword>
<comment type="similarity">
    <text evidence="1 5">Belongs to the FlgD family.</text>
</comment>
<accession>A0ABS1DIY4</accession>
<dbReference type="Pfam" id="PF13860">
    <property type="entry name" value="FlgD_ig"/>
    <property type="match status" value="1"/>
</dbReference>
<evidence type="ECO:0000256" key="1">
    <source>
        <dbReference type="ARBA" id="ARBA00010577"/>
    </source>
</evidence>
<sequence length="231" mass="24577">MDPTALNAAAQSQQTSGQSGGLNGKGKLAEDFDTFLGILVTQLNNQDPLEPMKSQEFTNQLVQFSTVEQAIATNTKLDQMLQAQAGNRATQAVNYIGKDVAIDGNQVQLANGQANFAYTLEGQAETVAVEITNADGEVVRTLQGDTAAGRHAVSWDGKSAGGQQLPDGVYNVQVYAVDGDDKTVKASTETRGEVTGFEVRDQQIHFQVGGVEVPFDRVTAVYADPKTTPQP</sequence>
<evidence type="ECO:0000259" key="8">
    <source>
        <dbReference type="Pfam" id="PF13861"/>
    </source>
</evidence>
<dbReference type="EMBL" id="NRRL01000078">
    <property type="protein sequence ID" value="MBK1670169.1"/>
    <property type="molecule type" value="Genomic_DNA"/>
</dbReference>
<reference evidence="9 10" key="1">
    <citation type="journal article" date="2020" name="Microorganisms">
        <title>Osmotic Adaptation and Compatible Solute Biosynthesis of Phototrophic Bacteria as Revealed from Genome Analyses.</title>
        <authorList>
            <person name="Imhoff J.F."/>
            <person name="Rahn T."/>
            <person name="Kunzel S."/>
            <person name="Keller A."/>
            <person name="Neulinger S.C."/>
        </authorList>
    </citation>
    <scope>NUCLEOTIDE SEQUENCE [LARGE SCALE GENOMIC DNA]</scope>
    <source>
        <strain evidence="9 10">DSM 9895</strain>
    </source>
</reference>
<evidence type="ECO:0000259" key="7">
    <source>
        <dbReference type="Pfam" id="PF13860"/>
    </source>
</evidence>
<evidence type="ECO:0000256" key="2">
    <source>
        <dbReference type="ARBA" id="ARBA00016013"/>
    </source>
</evidence>
<dbReference type="Pfam" id="PF03963">
    <property type="entry name" value="FlgD"/>
    <property type="match status" value="1"/>
</dbReference>
<dbReference type="InterPro" id="IPR025965">
    <property type="entry name" value="FlgD/Vpr_Ig-like"/>
</dbReference>
<evidence type="ECO:0000256" key="5">
    <source>
        <dbReference type="RuleBase" id="RU362076"/>
    </source>
</evidence>
<feature type="domain" description="FlgD Tudor-like" evidence="8">
    <location>
        <begin position="88"/>
        <end position="219"/>
    </location>
</feature>
<protein>
    <recommendedName>
        <fullName evidence="2 5">Basal-body rod modification protein FlgD</fullName>
    </recommendedName>
</protein>
<dbReference type="RefSeq" id="WP_200342524.1">
    <property type="nucleotide sequence ID" value="NZ_NRRL01000078.1"/>
</dbReference>
<evidence type="ECO:0000313" key="10">
    <source>
        <dbReference type="Proteomes" id="UP001296873"/>
    </source>
</evidence>
<feature type="region of interest" description="Disordered" evidence="6">
    <location>
        <begin position="1"/>
        <end position="24"/>
    </location>
</feature>
<dbReference type="InterPro" id="IPR025963">
    <property type="entry name" value="FLgD_Tudor"/>
</dbReference>
<feature type="compositionally biased region" description="Low complexity" evidence="6">
    <location>
        <begin position="8"/>
        <end position="17"/>
    </location>
</feature>
<evidence type="ECO:0000256" key="3">
    <source>
        <dbReference type="ARBA" id="ARBA00022795"/>
    </source>
</evidence>
<gene>
    <name evidence="9" type="ORF">CKO28_19225</name>
</gene>
<proteinExistence type="inferred from homology"/>
<evidence type="ECO:0000256" key="4">
    <source>
        <dbReference type="ARBA" id="ARBA00024746"/>
    </source>
</evidence>
<dbReference type="InterPro" id="IPR005648">
    <property type="entry name" value="FlgD"/>
</dbReference>
<dbReference type="Gene3D" id="2.60.40.4070">
    <property type="match status" value="1"/>
</dbReference>
<comment type="function">
    <text evidence="4 5">Required for flagellar hook formation. May act as a scaffolding protein.</text>
</comment>
<evidence type="ECO:0000313" key="9">
    <source>
        <dbReference type="EMBL" id="MBK1670169.1"/>
    </source>
</evidence>
<dbReference type="Proteomes" id="UP001296873">
    <property type="component" value="Unassembled WGS sequence"/>
</dbReference>
<organism evidence="9 10">
    <name type="scientific">Rhodovibrio sodomensis</name>
    <dbReference type="NCBI Taxonomy" id="1088"/>
    <lineage>
        <taxon>Bacteria</taxon>
        <taxon>Pseudomonadati</taxon>
        <taxon>Pseudomonadota</taxon>
        <taxon>Alphaproteobacteria</taxon>
        <taxon>Rhodospirillales</taxon>
        <taxon>Rhodovibrionaceae</taxon>
        <taxon>Rhodovibrio</taxon>
    </lineage>
</organism>
<comment type="caution">
    <text evidence="9">The sequence shown here is derived from an EMBL/GenBank/DDBJ whole genome shotgun (WGS) entry which is preliminary data.</text>
</comment>
<dbReference type="Gene3D" id="2.30.30.910">
    <property type="match status" value="1"/>
</dbReference>
<dbReference type="Pfam" id="PF13861">
    <property type="entry name" value="FLgD_tudor"/>
    <property type="match status" value="1"/>
</dbReference>
<keyword evidence="10" id="KW-1185">Reference proteome</keyword>